<feature type="transmembrane region" description="Helical" evidence="2">
    <location>
        <begin position="439"/>
        <end position="467"/>
    </location>
</feature>
<dbReference type="Proteomes" id="UP001595685">
    <property type="component" value="Unassembled WGS sequence"/>
</dbReference>
<comment type="caution">
    <text evidence="4">The sequence shown here is derived from an EMBL/GenBank/DDBJ whole genome shotgun (WGS) entry which is preliminary data.</text>
</comment>
<sequence length="559" mass="59711">MSEDVRARRGRGRRGEDRRGRELDPAVEVPDLVARIEESLAVAGDRLEPGLRQRAEDEVGRTGARAALGSAHTVVALAGATGSGKSSLFNAVAGFTISTVGVRRPTTSHPVACVWGTGADPLLDWLQVPSRHRTVHDSELAGGPGSAMTGLVLLDMPDHDSRELAHRADVDRLVDVIDLIVWVVDPQKYADEALHADYLRRLRGHDDVLIVVLNQVDRLGTAEREAVMGDLRRLVREDGLPAATVMATSTVTGEGVAELRTLFADAVASRAMALGRARAALREVASTLRGTVADDEPFVDDVGGDDRLTEALAGAASVPAVVSAVETGYRRDASAYVGWPFTRWVSRLRRDPLRRLGLKDHKLTGELGALARSSVPEPSRAQLARVDLAERQLLDTATQGLPPRWAESVRQAPVRTEDLRDALDQSVVGTDLSFPRPRWWVAVGVLHVVLAAAALLGLLGLLALFALEFLQVPYPDVPTLSGAGIPVPVPTALLVAGLLGGALLALVAGSVVPARARARARVAQARLEAGVAMVARERVLVPVADVLADHRRVRDLLTP</sequence>
<feature type="region of interest" description="Disordered" evidence="1">
    <location>
        <begin position="1"/>
        <end position="24"/>
    </location>
</feature>
<dbReference type="PANTHER" id="PTHR42698:SF1">
    <property type="entry name" value="GTPASE ERA, MITOCHONDRIAL"/>
    <property type="match status" value="1"/>
</dbReference>
<dbReference type="PANTHER" id="PTHR42698">
    <property type="entry name" value="GTPASE ERA"/>
    <property type="match status" value="1"/>
</dbReference>
<dbReference type="Gene3D" id="3.40.50.300">
    <property type="entry name" value="P-loop containing nucleotide triphosphate hydrolases"/>
    <property type="match status" value="1"/>
</dbReference>
<dbReference type="InterPro" id="IPR027417">
    <property type="entry name" value="P-loop_NTPase"/>
</dbReference>
<keyword evidence="2" id="KW-0472">Membrane</keyword>
<dbReference type="InterPro" id="IPR006073">
    <property type="entry name" value="GTP-bd"/>
</dbReference>
<keyword evidence="2" id="KW-1133">Transmembrane helix</keyword>
<proteinExistence type="predicted"/>
<evidence type="ECO:0000313" key="5">
    <source>
        <dbReference type="Proteomes" id="UP001595685"/>
    </source>
</evidence>
<dbReference type="InterPro" id="IPR005662">
    <property type="entry name" value="GTPase_Era-like"/>
</dbReference>
<dbReference type="EMBL" id="JBHRWW010000014">
    <property type="protein sequence ID" value="MFC3689947.1"/>
    <property type="molecule type" value="Genomic_DNA"/>
</dbReference>
<evidence type="ECO:0000256" key="2">
    <source>
        <dbReference type="SAM" id="Phobius"/>
    </source>
</evidence>
<dbReference type="RefSeq" id="WP_340289656.1">
    <property type="nucleotide sequence ID" value="NZ_JBBEOI010000010.1"/>
</dbReference>
<evidence type="ECO:0000256" key="1">
    <source>
        <dbReference type="SAM" id="MobiDB-lite"/>
    </source>
</evidence>
<organism evidence="4 5">
    <name type="scientific">Aquipuribacter hungaricus</name>
    <dbReference type="NCBI Taxonomy" id="545624"/>
    <lineage>
        <taxon>Bacteria</taxon>
        <taxon>Bacillati</taxon>
        <taxon>Actinomycetota</taxon>
        <taxon>Actinomycetes</taxon>
        <taxon>Micrococcales</taxon>
        <taxon>Intrasporangiaceae</taxon>
        <taxon>Aquipuribacter</taxon>
    </lineage>
</organism>
<evidence type="ECO:0000313" key="4">
    <source>
        <dbReference type="EMBL" id="MFC3689947.1"/>
    </source>
</evidence>
<dbReference type="Pfam" id="PF01926">
    <property type="entry name" value="MMR_HSR1"/>
    <property type="match status" value="1"/>
</dbReference>
<protein>
    <submittedName>
        <fullName evidence="4">GTPase</fullName>
    </submittedName>
</protein>
<feature type="transmembrane region" description="Helical" evidence="2">
    <location>
        <begin position="487"/>
        <end position="512"/>
    </location>
</feature>
<accession>A0ABV7WLX5</accession>
<evidence type="ECO:0000259" key="3">
    <source>
        <dbReference type="Pfam" id="PF01926"/>
    </source>
</evidence>
<gene>
    <name evidence="4" type="ORF">ACFOLH_16475</name>
</gene>
<keyword evidence="2" id="KW-0812">Transmembrane</keyword>
<name>A0ABV7WLX5_9MICO</name>
<reference evidence="5" key="1">
    <citation type="journal article" date="2019" name="Int. J. Syst. Evol. Microbiol.">
        <title>The Global Catalogue of Microorganisms (GCM) 10K type strain sequencing project: providing services to taxonomists for standard genome sequencing and annotation.</title>
        <authorList>
            <consortium name="The Broad Institute Genomics Platform"/>
            <consortium name="The Broad Institute Genome Sequencing Center for Infectious Disease"/>
            <person name="Wu L."/>
            <person name="Ma J."/>
        </authorList>
    </citation>
    <scope>NUCLEOTIDE SEQUENCE [LARGE SCALE GENOMIC DNA]</scope>
    <source>
        <strain evidence="5">NCAIM B.02333</strain>
    </source>
</reference>
<dbReference type="SUPFAM" id="SSF52540">
    <property type="entry name" value="P-loop containing nucleoside triphosphate hydrolases"/>
    <property type="match status" value="1"/>
</dbReference>
<feature type="domain" description="G" evidence="3">
    <location>
        <begin position="75"/>
        <end position="214"/>
    </location>
</feature>
<keyword evidence="5" id="KW-1185">Reference proteome</keyword>